<comment type="caution">
    <text evidence="3">The sequence shown here is derived from an EMBL/GenBank/DDBJ whole genome shotgun (WGS) entry which is preliminary data.</text>
</comment>
<organism evidence="3 4">
    <name type="scientific">Schizophyllum amplum</name>
    <dbReference type="NCBI Taxonomy" id="97359"/>
    <lineage>
        <taxon>Eukaryota</taxon>
        <taxon>Fungi</taxon>
        <taxon>Dikarya</taxon>
        <taxon>Basidiomycota</taxon>
        <taxon>Agaricomycotina</taxon>
        <taxon>Agaricomycetes</taxon>
        <taxon>Agaricomycetidae</taxon>
        <taxon>Agaricales</taxon>
        <taxon>Schizophyllaceae</taxon>
        <taxon>Schizophyllum</taxon>
    </lineage>
</organism>
<dbReference type="PANTHER" id="PTHR37987">
    <property type="entry name" value="CHROMOSOME 9, WHOLE GENOME SHOTGUN SEQUENCE"/>
    <property type="match status" value="1"/>
</dbReference>
<dbReference type="EMBL" id="VDMD01000005">
    <property type="protein sequence ID" value="TRM65290.1"/>
    <property type="molecule type" value="Genomic_DNA"/>
</dbReference>
<reference evidence="3 4" key="1">
    <citation type="journal article" date="2019" name="New Phytol.">
        <title>Comparative genomics reveals unique wood-decay strategies and fruiting body development in the Schizophyllaceae.</title>
        <authorList>
            <person name="Almasi E."/>
            <person name="Sahu N."/>
            <person name="Krizsan K."/>
            <person name="Balint B."/>
            <person name="Kovacs G.M."/>
            <person name="Kiss B."/>
            <person name="Cseklye J."/>
            <person name="Drula E."/>
            <person name="Henrissat B."/>
            <person name="Nagy I."/>
            <person name="Chovatia M."/>
            <person name="Adam C."/>
            <person name="LaButti K."/>
            <person name="Lipzen A."/>
            <person name="Riley R."/>
            <person name="Grigoriev I.V."/>
            <person name="Nagy L.G."/>
        </authorList>
    </citation>
    <scope>NUCLEOTIDE SEQUENCE [LARGE SCALE GENOMIC DNA]</scope>
    <source>
        <strain evidence="3 4">NL-1724</strain>
    </source>
</reference>
<gene>
    <name evidence="3" type="ORF">BD626DRAFT_546820</name>
</gene>
<dbReference type="PANTHER" id="PTHR37987:SF1">
    <property type="entry name" value="OXO-4-HYDROXY-4-CARBOXY-5-UREIDOIMIDAZOLINE DECARBOXYLASE DOMAIN-CONTAINING PROTEIN"/>
    <property type="match status" value="1"/>
</dbReference>
<evidence type="ECO:0000259" key="2">
    <source>
        <dbReference type="Pfam" id="PF09349"/>
    </source>
</evidence>
<evidence type="ECO:0000313" key="3">
    <source>
        <dbReference type="EMBL" id="TRM65290.1"/>
    </source>
</evidence>
<dbReference type="InterPro" id="IPR018020">
    <property type="entry name" value="OHCU_decarboxylase"/>
</dbReference>
<dbReference type="Gene3D" id="1.10.3330.10">
    <property type="entry name" value="Oxo-4-hydroxy-4-carboxy-5-ureidoimidazoline decarboxylase"/>
    <property type="match status" value="1"/>
</dbReference>
<evidence type="ECO:0000256" key="1">
    <source>
        <dbReference type="ARBA" id="ARBA00022631"/>
    </source>
</evidence>
<protein>
    <submittedName>
        <fullName evidence="3">OHCU decarboxylase-domain-containing protein</fullName>
    </submittedName>
</protein>
<proteinExistence type="predicted"/>
<dbReference type="Proteomes" id="UP000320762">
    <property type="component" value="Unassembled WGS sequence"/>
</dbReference>
<dbReference type="InterPro" id="IPR036778">
    <property type="entry name" value="OHCU_decarboxylase_sf"/>
</dbReference>
<sequence>MLFPASSLADSHEHRICYLMSHSIDGPLAFALSTLLEPSSILTDRLVPELTQSDLKLSSYAELIDAALDRVSHWSHEQQAQFIAGHPRIGETKALSHLSAKEQAERATPPEVLARLAHLNACYERKYEGLRYITFVNGRSRAEIAIEMEEALGLEHSFSTDQPPLDTIEPVEVEGDAWKGEVTRAVGDSFEVE</sequence>
<dbReference type="OrthoDB" id="5398391at2759"/>
<name>A0A550CKF4_9AGAR</name>
<feature type="domain" description="Oxo-4-hydroxy-4-carboxy-5-ureidoimidazoline decarboxylase" evidence="2">
    <location>
        <begin position="31"/>
        <end position="152"/>
    </location>
</feature>
<keyword evidence="4" id="KW-1185">Reference proteome</keyword>
<dbReference type="SUPFAM" id="SSF158694">
    <property type="entry name" value="UraD-Like"/>
    <property type="match status" value="1"/>
</dbReference>
<dbReference type="GO" id="GO:0006144">
    <property type="term" value="P:purine nucleobase metabolic process"/>
    <property type="evidence" value="ECO:0007669"/>
    <property type="project" value="UniProtKB-KW"/>
</dbReference>
<dbReference type="Pfam" id="PF09349">
    <property type="entry name" value="OHCU_decarbox"/>
    <property type="match status" value="1"/>
</dbReference>
<accession>A0A550CKF4</accession>
<dbReference type="AlphaFoldDB" id="A0A550CKF4"/>
<keyword evidence="1" id="KW-0659">Purine metabolism</keyword>
<evidence type="ECO:0000313" key="4">
    <source>
        <dbReference type="Proteomes" id="UP000320762"/>
    </source>
</evidence>